<sequence>MAFMTLGSKSEAFHRGGQTCNSGFGLINHKHSKEVSNIVVQAYAKGDLYDTFEGSSRQKKCAGKLSRPCKELAELHWKTLRILKSVAKFTGLSMDPCGSDKVRETVAGVTEGSIEKLRVCILVTAEEFRRILHCELAKEAWDILQVTHEGTSTVKMAKLQRLTIAFETLRMEDDETFDQFYFKLSDIVNSSFNLGEQISPSKIVRKILRSLPERFQAKVTAIEESKDVDAMKVEDLVGSLQTCEANFRQPKKVKGIALSSTKEKFNELNDSDSDISFEEMAFFVKKFKKYFNKQQGQPTSVGNSTGKSFDKVKFVRKSTDKSSQKQCFECHSFGHIAVDCSDKKKTKGSKVLTVTWSDSENEEESDDDDETENFIAFMTTNDGTTKRSSKESDNDKSDESDYTIGSQEAEYDEKENCDLQQAYNQLYKQSYKFVEAKVKLSKKLKEALEEIDSLRRVNEDAKVEINQLKSHRMTLLDKVEKESKIGCIRRIRTDHDNGDCEQAEKKNKTEDQVVSQMDNTEDDIGGDLEPLARVKLNHPLGQVIGDVSAPMKTRRQVRNEVNYLCYTSSYSKGSLPLQFANQNSRDSLLDSRGSDRRRGILAGARCANLQRRDLRFLGFPATIKSQVLFKTNDLSVRHYNLQERSPSLKELRNNYQKRSSSTIMKKPKSLKEFKLHGASLCSLFFRQCTSGLLSDVTLEIAEMFFHLHKFPLMSRSGLLEKRIREFTSDDGSVCVLQLHDIPGGAKAFGFIAKFCYGVKMELTALNIVGIRCAAEYLQMNEDFGEGNLTAQTESFLNEVFGNWADTIKALKTCEEVLPFAEELHIVSRCINSLAMKACADPNLLNWPVSATNDTQSTTDTNLWNGISTTTEPQSMGDDWWYEDVSFLSLHHYKRLIQAVELGGMKPERIAGSLMFYAKRYLPVLNKQSGIKDTNHANSGSTISVLPEAEQRALLEEIVELLPNQKGVTQTNFLLRLLRAAMILHASPSCRENLEKRVAVQLDHASLEDLLIPTMGYSVETLYDIDCFQRILEHFTSVDQAAGASSSPCIVEEGQVVEGAPSLTSITMVANLVDAYLADVAPDVNLKFPKFQSLAASIPDYARPLADGIYCAIDIYLKAHPWLTDSEREQVCRLMNCQKLSLEASTHAAQNERLPLRVIVQVLFFEQLRLRTSISGWFFVSEKLENSQNPNANLALTAQDRAAGIDDVREHLSELEKECQTMRREIQKLNSLLELTFAFVFCVSPSERGSDKCLPCSNELPGGQRVLAWQCSGKRWGVALR</sequence>
<dbReference type="PROSITE" id="PS50158">
    <property type="entry name" value="ZF_CCHC"/>
    <property type="match status" value="1"/>
</dbReference>
<dbReference type="Pfam" id="PF03000">
    <property type="entry name" value="NPH3"/>
    <property type="match status" value="1"/>
</dbReference>
<keyword evidence="2" id="KW-0833">Ubl conjugation pathway</keyword>
<dbReference type="InterPro" id="IPR000210">
    <property type="entry name" value="BTB/POZ_dom"/>
</dbReference>
<organism evidence="10 11">
    <name type="scientific">Actinidia rufa</name>
    <dbReference type="NCBI Taxonomy" id="165716"/>
    <lineage>
        <taxon>Eukaryota</taxon>
        <taxon>Viridiplantae</taxon>
        <taxon>Streptophyta</taxon>
        <taxon>Embryophyta</taxon>
        <taxon>Tracheophyta</taxon>
        <taxon>Spermatophyta</taxon>
        <taxon>Magnoliopsida</taxon>
        <taxon>eudicotyledons</taxon>
        <taxon>Gunneridae</taxon>
        <taxon>Pentapetalae</taxon>
        <taxon>asterids</taxon>
        <taxon>Ericales</taxon>
        <taxon>Actinidiaceae</taxon>
        <taxon>Actinidia</taxon>
    </lineage>
</organism>
<dbReference type="OrthoDB" id="1107037at2759"/>
<feature type="compositionally biased region" description="Basic and acidic residues" evidence="6">
    <location>
        <begin position="384"/>
        <end position="399"/>
    </location>
</feature>
<comment type="similarity">
    <text evidence="4">Belongs to the NPH3 family.</text>
</comment>
<dbReference type="InterPro" id="IPR011333">
    <property type="entry name" value="SKP1/BTB/POZ_sf"/>
</dbReference>
<dbReference type="InterPro" id="IPR027356">
    <property type="entry name" value="NPH3_dom"/>
</dbReference>
<comment type="caution">
    <text evidence="10">The sequence shown here is derived from an EMBL/GenBank/DDBJ whole genome shotgun (WGS) entry which is preliminary data.</text>
</comment>
<dbReference type="Proteomes" id="UP000585474">
    <property type="component" value="Unassembled WGS sequence"/>
</dbReference>
<keyword evidence="3" id="KW-0479">Metal-binding</keyword>
<dbReference type="SUPFAM" id="SSF54695">
    <property type="entry name" value="POZ domain"/>
    <property type="match status" value="1"/>
</dbReference>
<evidence type="ECO:0000259" key="8">
    <source>
        <dbReference type="PROSITE" id="PS50158"/>
    </source>
</evidence>
<feature type="domain" description="NPH3" evidence="9">
    <location>
        <begin position="878"/>
        <end position="1168"/>
    </location>
</feature>
<comment type="pathway">
    <text evidence="1">Protein modification; protein ubiquitination.</text>
</comment>
<evidence type="ECO:0000256" key="6">
    <source>
        <dbReference type="SAM" id="MobiDB-lite"/>
    </source>
</evidence>
<protein>
    <submittedName>
        <fullName evidence="10">Phototropic-responsive NPH3 family protein</fullName>
    </submittedName>
</protein>
<dbReference type="GO" id="GO:0008270">
    <property type="term" value="F:zinc ion binding"/>
    <property type="evidence" value="ECO:0007669"/>
    <property type="project" value="UniProtKB-KW"/>
</dbReference>
<evidence type="ECO:0000259" key="9">
    <source>
        <dbReference type="PROSITE" id="PS51649"/>
    </source>
</evidence>
<dbReference type="AlphaFoldDB" id="A0A7J0GKV5"/>
<dbReference type="Pfam" id="PF14223">
    <property type="entry name" value="Retrotran_gag_2"/>
    <property type="match status" value="1"/>
</dbReference>
<gene>
    <name evidence="10" type="ORF">Acr_22g0008000</name>
</gene>
<feature type="coiled-coil region" evidence="5">
    <location>
        <begin position="1204"/>
        <end position="1231"/>
    </location>
</feature>
<dbReference type="GO" id="GO:0003676">
    <property type="term" value="F:nucleic acid binding"/>
    <property type="evidence" value="ECO:0007669"/>
    <property type="project" value="InterPro"/>
</dbReference>
<keyword evidence="11" id="KW-1185">Reference proteome</keyword>
<evidence type="ECO:0000313" key="10">
    <source>
        <dbReference type="EMBL" id="GFZ11402.1"/>
    </source>
</evidence>
<evidence type="ECO:0000256" key="2">
    <source>
        <dbReference type="ARBA" id="ARBA00022786"/>
    </source>
</evidence>
<dbReference type="Gene3D" id="4.10.60.10">
    <property type="entry name" value="Zinc finger, CCHC-type"/>
    <property type="match status" value="1"/>
</dbReference>
<feature type="domain" description="CCHC-type" evidence="8">
    <location>
        <begin position="327"/>
        <end position="340"/>
    </location>
</feature>
<dbReference type="GO" id="GO:0016567">
    <property type="term" value="P:protein ubiquitination"/>
    <property type="evidence" value="ECO:0007669"/>
    <property type="project" value="UniProtKB-UniPathway"/>
</dbReference>
<dbReference type="Pfam" id="PF00651">
    <property type="entry name" value="BTB"/>
    <property type="match status" value="1"/>
</dbReference>
<dbReference type="InterPro" id="IPR001878">
    <property type="entry name" value="Znf_CCHC"/>
</dbReference>
<evidence type="ECO:0000259" key="7">
    <source>
        <dbReference type="PROSITE" id="PS50097"/>
    </source>
</evidence>
<dbReference type="PROSITE" id="PS50097">
    <property type="entry name" value="BTB"/>
    <property type="match status" value="1"/>
</dbReference>
<accession>A0A7J0GKV5</accession>
<name>A0A7J0GKV5_9ERIC</name>
<dbReference type="PROSITE" id="PS51649">
    <property type="entry name" value="NPH3"/>
    <property type="match status" value="1"/>
</dbReference>
<evidence type="ECO:0000256" key="4">
    <source>
        <dbReference type="PROSITE-ProRule" id="PRU00982"/>
    </source>
</evidence>
<keyword evidence="3" id="KW-0863">Zinc-finger</keyword>
<evidence type="ECO:0000313" key="11">
    <source>
        <dbReference type="Proteomes" id="UP000585474"/>
    </source>
</evidence>
<evidence type="ECO:0000256" key="3">
    <source>
        <dbReference type="PROSITE-ProRule" id="PRU00047"/>
    </source>
</evidence>
<reference evidence="10 11" key="1">
    <citation type="submission" date="2019-07" db="EMBL/GenBank/DDBJ databases">
        <title>De Novo Assembly of kiwifruit Actinidia rufa.</title>
        <authorList>
            <person name="Sugita-Konishi S."/>
            <person name="Sato K."/>
            <person name="Mori E."/>
            <person name="Abe Y."/>
            <person name="Kisaki G."/>
            <person name="Hamano K."/>
            <person name="Suezawa K."/>
            <person name="Otani M."/>
            <person name="Fukuda T."/>
            <person name="Manabe T."/>
            <person name="Gomi K."/>
            <person name="Tabuchi M."/>
            <person name="Akimitsu K."/>
            <person name="Kataoka I."/>
        </authorList>
    </citation>
    <scope>NUCLEOTIDE SEQUENCE [LARGE SCALE GENOMIC DNA]</scope>
    <source>
        <strain evidence="11">cv. Fuchu</strain>
    </source>
</reference>
<keyword evidence="5" id="KW-0175">Coiled coil</keyword>
<dbReference type="SUPFAM" id="SSF57756">
    <property type="entry name" value="Retrovirus zinc finger-like domains"/>
    <property type="match status" value="1"/>
</dbReference>
<dbReference type="InterPro" id="IPR036875">
    <property type="entry name" value="Znf_CCHC_sf"/>
</dbReference>
<proteinExistence type="inferred from homology"/>
<feature type="region of interest" description="Disordered" evidence="6">
    <location>
        <begin position="378"/>
        <end position="414"/>
    </location>
</feature>
<dbReference type="InterPro" id="IPR043454">
    <property type="entry name" value="NPH3/RPT2-like"/>
</dbReference>
<evidence type="ECO:0000256" key="1">
    <source>
        <dbReference type="ARBA" id="ARBA00004906"/>
    </source>
</evidence>
<feature type="domain" description="BTB" evidence="7">
    <location>
        <begin position="694"/>
        <end position="764"/>
    </location>
</feature>
<dbReference type="Gene3D" id="3.30.710.10">
    <property type="entry name" value="Potassium Channel Kv1.1, Chain A"/>
    <property type="match status" value="1"/>
</dbReference>
<evidence type="ECO:0000256" key="5">
    <source>
        <dbReference type="SAM" id="Coils"/>
    </source>
</evidence>
<dbReference type="PANTHER" id="PTHR32370">
    <property type="entry name" value="OS12G0117600 PROTEIN"/>
    <property type="match status" value="1"/>
</dbReference>
<feature type="coiled-coil region" evidence="5">
    <location>
        <begin position="437"/>
        <end position="471"/>
    </location>
</feature>
<dbReference type="UniPathway" id="UPA00143"/>
<dbReference type="EMBL" id="BJWL01000022">
    <property type="protein sequence ID" value="GFZ11402.1"/>
    <property type="molecule type" value="Genomic_DNA"/>
</dbReference>
<keyword evidence="3" id="KW-0862">Zinc</keyword>